<reference evidence="1 2" key="1">
    <citation type="submission" date="2016-07" db="EMBL/GenBank/DDBJ databases">
        <title>Characterization of isolates of Eisenbergiella tayi derived from blood cultures, using whole genome sequencing.</title>
        <authorList>
            <person name="Burdz T."/>
            <person name="Wiebe D."/>
            <person name="Huynh C."/>
            <person name="Bernard K."/>
        </authorList>
    </citation>
    <scope>NUCLEOTIDE SEQUENCE [LARGE SCALE GENOMIC DNA]</scope>
    <source>
        <strain evidence="1 2">NML 110608</strain>
    </source>
</reference>
<accession>A0A1E3A594</accession>
<dbReference type="AlphaFoldDB" id="A0A1E3A594"/>
<dbReference type="PANTHER" id="PTHR36848:SF2">
    <property type="entry name" value="SECRETED PROTEIN"/>
    <property type="match status" value="1"/>
</dbReference>
<dbReference type="EMBL" id="MCGH01000003">
    <property type="protein sequence ID" value="ODM03942.1"/>
    <property type="molecule type" value="Genomic_DNA"/>
</dbReference>
<gene>
    <name evidence="1" type="ORF">BEI61_04745</name>
</gene>
<dbReference type="SUPFAM" id="SSF49785">
    <property type="entry name" value="Galactose-binding domain-like"/>
    <property type="match status" value="1"/>
</dbReference>
<sequence length="733" mass="83499">MGLIALTEKLRKPDREYTAFPFWFFNGDFTDEEIIRQIRDFRDKGIYGFVLHPRMGIPESIPYLSDAFMHYVKTAVETAHEEGMQIVLYDEGMYPSGSAHGMIAAADPALASVGLTLEDDWDENDHVGEERVVARLANGKFLVCRHNQGTIRGIHFGEDDGEPGAPLSADILNPKAVDLFLKFTHERYYEVLKEYFGSTIIGFFTDEPSILGRNGLGTAEKPFFPWTPGLEEEICSRGGKTEELEALFEGKENKTTAVYHQVITDREGRVYYGKLSYWCEAHGIALMGHPHQSDDIDVQQYFHIPGQDLALRWVAPEKGGLEGMDSVMGKCSSDAARLMGRRRNSNECFGACNRTADGVTIPWYFTGSDMKWYLDWLAVRGVNLFIPHAFYYSIEGARKEERPPDVGANSIWWNHYEQISGYMSRLSYMGTDGKNCADVAVLCDNRNLHWKEVKEFYEKQVEFNYLPLRYLEGCKEEHGKLVCAGQAYSCVFGDEARSLLPGGMPSVKRIRSAKEAGEQELRLKNACPTLRLTHFIKEGKECFFIVNEGETAVSEEAEIEAGNKADSCLAAYDLWKNECYGIPVRQQEGRMAFHLELARRESLLLILCTPEEYEQAGLRYRPEKEEIKIQNWKLVGENTDALQKEYEGSFYWEKEAIVKETIGKKDTDWVLRVSAEEMVEYYINGSFAGVTFWNPHEVKLTDWLKEGENHIRIVVTGNLANRYGNAEVYYGLL</sequence>
<dbReference type="PANTHER" id="PTHR36848">
    <property type="entry name" value="DNA-BINDING PROTEIN (PUTATIVE SECRETED PROTEIN)-RELATED"/>
    <property type="match status" value="1"/>
</dbReference>
<dbReference type="Gene3D" id="2.60.120.260">
    <property type="entry name" value="Galactose-binding domain-like"/>
    <property type="match status" value="1"/>
</dbReference>
<dbReference type="RefSeq" id="WP_069154231.1">
    <property type="nucleotide sequence ID" value="NZ_MCGH01000003.1"/>
</dbReference>
<evidence type="ECO:0008006" key="3">
    <source>
        <dbReference type="Google" id="ProtNLM"/>
    </source>
</evidence>
<evidence type="ECO:0000313" key="2">
    <source>
        <dbReference type="Proteomes" id="UP000094067"/>
    </source>
</evidence>
<comment type="caution">
    <text evidence="1">The sequence shown here is derived from an EMBL/GenBank/DDBJ whole genome shotgun (WGS) entry which is preliminary data.</text>
</comment>
<dbReference type="InterPro" id="IPR008979">
    <property type="entry name" value="Galactose-bd-like_sf"/>
</dbReference>
<dbReference type="Proteomes" id="UP000094067">
    <property type="component" value="Unassembled WGS sequence"/>
</dbReference>
<dbReference type="InterPro" id="IPR053161">
    <property type="entry name" value="Ulvan_degrading_GH"/>
</dbReference>
<dbReference type="PATRIC" id="fig|1432052.4.peg.5268"/>
<evidence type="ECO:0000313" key="1">
    <source>
        <dbReference type="EMBL" id="ODM03942.1"/>
    </source>
</evidence>
<protein>
    <recommendedName>
        <fullName evidence="3">Glycosyl hydrolases family 2, sugar binding domain</fullName>
    </recommendedName>
</protein>
<organism evidence="1 2">
    <name type="scientific">Eisenbergiella tayi</name>
    <dbReference type="NCBI Taxonomy" id="1432052"/>
    <lineage>
        <taxon>Bacteria</taxon>
        <taxon>Bacillati</taxon>
        <taxon>Bacillota</taxon>
        <taxon>Clostridia</taxon>
        <taxon>Lachnospirales</taxon>
        <taxon>Lachnospiraceae</taxon>
        <taxon>Eisenbergiella</taxon>
    </lineage>
</organism>
<proteinExistence type="predicted"/>
<name>A0A1E3A594_9FIRM</name>